<comment type="caution">
    <text evidence="2">The sequence shown here is derived from an EMBL/GenBank/DDBJ whole genome shotgun (WGS) entry which is preliminary data.</text>
</comment>
<accession>A0A090R1A7</accession>
<name>A0A090R1A7_9GAMM</name>
<sequence length="50" mass="5620">MVVGKPQRSEPHCLSHAHTINIESDYGSHSQGRERYQYSNDNDNGGCNDD</sequence>
<dbReference type="EMBL" id="BBMN01000020">
    <property type="protein sequence ID" value="GAL07889.1"/>
    <property type="molecule type" value="Genomic_DNA"/>
</dbReference>
<dbReference type="STRING" id="754436.JCM19237_269"/>
<feature type="compositionally biased region" description="Low complexity" evidence="1">
    <location>
        <begin position="40"/>
        <end position="50"/>
    </location>
</feature>
<feature type="region of interest" description="Disordered" evidence="1">
    <location>
        <begin position="20"/>
        <end position="50"/>
    </location>
</feature>
<proteinExistence type="predicted"/>
<evidence type="ECO:0000256" key="1">
    <source>
        <dbReference type="SAM" id="MobiDB-lite"/>
    </source>
</evidence>
<gene>
    <name evidence="2" type="ORF">JCM19237_269</name>
</gene>
<organism evidence="2 3">
    <name type="scientific">Photobacterium aphoticum</name>
    <dbReference type="NCBI Taxonomy" id="754436"/>
    <lineage>
        <taxon>Bacteria</taxon>
        <taxon>Pseudomonadati</taxon>
        <taxon>Pseudomonadota</taxon>
        <taxon>Gammaproteobacteria</taxon>
        <taxon>Vibrionales</taxon>
        <taxon>Vibrionaceae</taxon>
        <taxon>Photobacterium</taxon>
    </lineage>
</organism>
<protein>
    <submittedName>
        <fullName evidence="2">Uncharacterized protein</fullName>
    </submittedName>
</protein>
<dbReference type="AlphaFoldDB" id="A0A090R1A7"/>
<reference evidence="2 3" key="1">
    <citation type="journal article" date="2014" name="Genome Announc.">
        <title>Draft Genome Sequences of Two Vibrionaceae Species, Vibrio ponticus C121 and Photobacterium aphoticum C119, Isolated as Coral Reef Microbiota.</title>
        <authorList>
            <person name="Al-saari N."/>
            <person name="Meirelles P.M."/>
            <person name="Mino S."/>
            <person name="Suda W."/>
            <person name="Oshima K."/>
            <person name="Hattori M."/>
            <person name="Ohkuma M."/>
            <person name="Thompson F.L."/>
            <person name="Gomez-Gil B."/>
            <person name="Sawabe T."/>
            <person name="Sawabe T."/>
        </authorList>
    </citation>
    <scope>NUCLEOTIDE SEQUENCE [LARGE SCALE GENOMIC DNA]</scope>
    <source>
        <strain evidence="2 3">JCM 19237</strain>
    </source>
</reference>
<evidence type="ECO:0000313" key="3">
    <source>
        <dbReference type="Proteomes" id="UP000029227"/>
    </source>
</evidence>
<evidence type="ECO:0000313" key="2">
    <source>
        <dbReference type="EMBL" id="GAL07889.1"/>
    </source>
</evidence>
<dbReference type="Proteomes" id="UP000029227">
    <property type="component" value="Unassembled WGS sequence"/>
</dbReference>